<dbReference type="STRING" id="78345.BMERY_0549"/>
<gene>
    <name evidence="8" type="ORF">BMERY_0549</name>
</gene>
<dbReference type="InterPro" id="IPR017500">
    <property type="entry name" value="Phage_infect_YhgE_N"/>
</dbReference>
<keyword evidence="5" id="KW-0175">Coiled coil</keyword>
<keyword evidence="4 6" id="KW-0472">Membrane</keyword>
<dbReference type="EMBL" id="JGZC01000010">
    <property type="protein sequence ID" value="KFI69055.1"/>
    <property type="molecule type" value="Genomic_DNA"/>
</dbReference>
<dbReference type="AlphaFoldDB" id="A0A087BDF5"/>
<proteinExistence type="predicted"/>
<dbReference type="InterPro" id="IPR017501">
    <property type="entry name" value="Phage_infect_YhgE_C"/>
</dbReference>
<keyword evidence="9" id="KW-1185">Reference proteome</keyword>
<feature type="transmembrane region" description="Helical" evidence="6">
    <location>
        <begin position="564"/>
        <end position="586"/>
    </location>
</feature>
<reference evidence="8 9" key="1">
    <citation type="submission" date="2014-03" db="EMBL/GenBank/DDBJ databases">
        <title>Genomics of Bifidobacteria.</title>
        <authorList>
            <person name="Ventura M."/>
            <person name="Milani C."/>
            <person name="Lugli G.A."/>
        </authorList>
    </citation>
    <scope>NUCLEOTIDE SEQUENCE [LARGE SCALE GENOMIC DNA]</scope>
    <source>
        <strain evidence="8 9">LMG 11341</strain>
    </source>
</reference>
<dbReference type="Pfam" id="PF12698">
    <property type="entry name" value="ABC2_membrane_3"/>
    <property type="match status" value="1"/>
</dbReference>
<sequence length="845" mass="90566">MGNVLAILKRDFKRLLKVPSAWVVAIGLVLIPPMYAWFNIRGFWNPYKNTSGIEVTVVNNDEGTTNTLVGKTNLGLQIVNRLKDNTQLGWNFADEQEGMERVLSGESYATIVIPKTFSKDLLGVITGSGKQPELKYYVNEKASAIAPKITDTGASTVDNQVNSTFVSTVSEVLSKAVNTLDGEITDKAGSMQTSAVSSLTEARGTISSTRTKLVSLIADMDGTPTKTQAARQSISSLQQAAVDAGNSLSGTSTLISSTQNSLNDFAAKTSSGLDKGSTAITQTMQQATTTINTVTTGLTNVNATAGNAVTTLQNANDSTAKVLESLNQLPIVSALPELKDAIAQLQKSNANAAETLRDIKALNTSTGTTITTVSGLTANVNNAAQQSLTATNTARSTITSGAMPQLNAGLSSLAGVTGTLGGGLSNQTALASQTATVLDQLDKASADTASALRTMDKALAKLSDKLDTVITDISALDTSNMLGSMFGTDGELDTERIAEFMLSPTVLDTKVLYPVDSYGSGMAPLFTNMALWVGAFALVVIFKTEADEEGIPNMTSTQGYMGRFLFLAVFAALQGLATTVGNLILGVQTVNAAAFILTGVLTSLVDLSIIFSLSTAFLHVGKGVCIALIMLQIPGASGLYPIEMMPKFFRTLYPFFPFNYSIKAFRETIGGFYDGHWEQNIAYLLLFSIIGFAIGLIIRPLMANTNRMFARQIQESDMIIGEDVHLPGSEYRISNALQALTNHSRYKMSIERRAAQFEALYPRLKRSALIAGLAVPIILAVTFSLTTNAKLEALLAWIIWILLIIGFLLAIEFIRDNLRRQRELGNLDDDEIRIALARHERKHAK</sequence>
<dbReference type="GO" id="GO:0140359">
    <property type="term" value="F:ABC-type transporter activity"/>
    <property type="evidence" value="ECO:0007669"/>
    <property type="project" value="InterPro"/>
</dbReference>
<evidence type="ECO:0000259" key="7">
    <source>
        <dbReference type="Pfam" id="PF12698"/>
    </source>
</evidence>
<feature type="transmembrane region" description="Helical" evidence="6">
    <location>
        <begin position="623"/>
        <end position="642"/>
    </location>
</feature>
<evidence type="ECO:0000256" key="2">
    <source>
        <dbReference type="ARBA" id="ARBA00022692"/>
    </source>
</evidence>
<evidence type="ECO:0000313" key="9">
    <source>
        <dbReference type="Proteomes" id="UP000029060"/>
    </source>
</evidence>
<comment type="subcellular location">
    <subcellularLocation>
        <location evidence="1">Membrane</location>
        <topology evidence="1">Multi-pass membrane protein</topology>
    </subcellularLocation>
</comment>
<evidence type="ECO:0000256" key="5">
    <source>
        <dbReference type="SAM" id="Coils"/>
    </source>
</evidence>
<keyword evidence="3 6" id="KW-1133">Transmembrane helix</keyword>
<dbReference type="GO" id="GO:0016020">
    <property type="term" value="C:membrane"/>
    <property type="evidence" value="ECO:0007669"/>
    <property type="project" value="UniProtKB-SubCell"/>
</dbReference>
<feature type="transmembrane region" description="Helical" evidence="6">
    <location>
        <begin position="793"/>
        <end position="814"/>
    </location>
</feature>
<feature type="domain" description="ABC-2 type transporter transmembrane" evidence="7">
    <location>
        <begin position="25"/>
        <end position="164"/>
    </location>
</feature>
<organism evidence="8 9">
    <name type="scientific">Bifidobacterium merycicum</name>
    <dbReference type="NCBI Taxonomy" id="78345"/>
    <lineage>
        <taxon>Bacteria</taxon>
        <taxon>Bacillati</taxon>
        <taxon>Actinomycetota</taxon>
        <taxon>Actinomycetes</taxon>
        <taxon>Bifidobacteriales</taxon>
        <taxon>Bifidobacteriaceae</taxon>
        <taxon>Bifidobacterium</taxon>
    </lineage>
</organism>
<dbReference type="RefSeq" id="WP_033522603.1">
    <property type="nucleotide sequence ID" value="NZ_JGZC01000010.1"/>
</dbReference>
<dbReference type="eggNOG" id="COG1511">
    <property type="taxonomic scope" value="Bacteria"/>
</dbReference>
<evidence type="ECO:0000256" key="4">
    <source>
        <dbReference type="ARBA" id="ARBA00023136"/>
    </source>
</evidence>
<dbReference type="Gene3D" id="3.40.1710.10">
    <property type="entry name" value="abc type-2 transporter like domain"/>
    <property type="match status" value="1"/>
</dbReference>
<feature type="coiled-coil region" evidence="5">
    <location>
        <begin position="335"/>
        <end position="362"/>
    </location>
</feature>
<evidence type="ECO:0000256" key="1">
    <source>
        <dbReference type="ARBA" id="ARBA00004141"/>
    </source>
</evidence>
<evidence type="ECO:0000313" key="8">
    <source>
        <dbReference type="EMBL" id="KFI69055.1"/>
    </source>
</evidence>
<dbReference type="PANTHER" id="PTHR43077">
    <property type="entry name" value="TRANSPORT PERMEASE YVFS-RELATED"/>
    <property type="match status" value="1"/>
</dbReference>
<feature type="transmembrane region" description="Helical" evidence="6">
    <location>
        <begin position="592"/>
        <end position="611"/>
    </location>
</feature>
<evidence type="ECO:0000256" key="6">
    <source>
        <dbReference type="SAM" id="Phobius"/>
    </source>
</evidence>
<feature type="transmembrane region" description="Helical" evidence="6">
    <location>
        <begin position="681"/>
        <end position="702"/>
    </location>
</feature>
<dbReference type="OrthoDB" id="9811483at2"/>
<dbReference type="InterPro" id="IPR051328">
    <property type="entry name" value="T7SS_ABC-Transporter"/>
</dbReference>
<comment type="caution">
    <text evidence="8">The sequence shown here is derived from an EMBL/GenBank/DDBJ whole genome shotgun (WGS) entry which is preliminary data.</text>
</comment>
<dbReference type="PANTHER" id="PTHR43077:SF10">
    <property type="entry name" value="TRANSPORT PERMEASE PROTEIN"/>
    <property type="match status" value="1"/>
</dbReference>
<keyword evidence="2 6" id="KW-0812">Transmembrane</keyword>
<dbReference type="NCBIfam" id="TIGR03061">
    <property type="entry name" value="pip_yhgE_Nterm"/>
    <property type="match status" value="1"/>
</dbReference>
<dbReference type="InterPro" id="IPR013525">
    <property type="entry name" value="ABC2_TM"/>
</dbReference>
<feature type="transmembrane region" description="Helical" evidence="6">
    <location>
        <begin position="522"/>
        <end position="543"/>
    </location>
</feature>
<protein>
    <submittedName>
        <fullName evidence="8">Putative phage infection protein</fullName>
    </submittedName>
</protein>
<evidence type="ECO:0000256" key="3">
    <source>
        <dbReference type="ARBA" id="ARBA00022989"/>
    </source>
</evidence>
<dbReference type="Proteomes" id="UP000029060">
    <property type="component" value="Unassembled WGS sequence"/>
</dbReference>
<name>A0A087BDF5_9BIFI</name>
<accession>A0A087BDF5</accession>
<dbReference type="NCBIfam" id="TIGR03062">
    <property type="entry name" value="pip_yhgE_Cterm"/>
    <property type="match status" value="1"/>
</dbReference>
<feature type="transmembrane region" description="Helical" evidence="6">
    <location>
        <begin position="21"/>
        <end position="38"/>
    </location>
</feature>
<feature type="transmembrane region" description="Helical" evidence="6">
    <location>
        <begin position="768"/>
        <end position="787"/>
    </location>
</feature>